<organism evidence="1 2">
    <name type="scientific">Mammaliicoccus sciuri</name>
    <name type="common">Staphylococcus sciuri</name>
    <dbReference type="NCBI Taxonomy" id="1296"/>
    <lineage>
        <taxon>Bacteria</taxon>
        <taxon>Bacillati</taxon>
        <taxon>Bacillota</taxon>
        <taxon>Bacilli</taxon>
        <taxon>Bacillales</taxon>
        <taxon>Staphylococcaceae</taxon>
        <taxon>Mammaliicoccus</taxon>
    </lineage>
</organism>
<dbReference type="RefSeq" id="WP_204178136.1">
    <property type="nucleotide sequence ID" value="NZ_CP069389.1"/>
</dbReference>
<dbReference type="Proteomes" id="UP000640299">
    <property type="component" value="Chromosome"/>
</dbReference>
<accession>A0AB37HQ36</accession>
<sequence length="53" mass="6212">MTYYLDKENNILFIKPNVKVELKVILDISKAFEETGIPYKVIILDRDDELVVI</sequence>
<proteinExistence type="predicted"/>
<evidence type="ECO:0000313" key="2">
    <source>
        <dbReference type="Proteomes" id="UP000640299"/>
    </source>
</evidence>
<protein>
    <submittedName>
        <fullName evidence="1">Uncharacterized protein</fullName>
    </submittedName>
</protein>
<gene>
    <name evidence="1" type="ORF">JRU67_11870</name>
</gene>
<reference evidence="1" key="1">
    <citation type="submission" date="2021-02" db="EMBL/GenBank/DDBJ databases">
        <title>cfr and optrA-positive Staphylococcus spp.</title>
        <authorList>
            <person name="Chen L."/>
        </authorList>
    </citation>
    <scope>NUCLEOTIDE SEQUENCE</scope>
    <source>
        <strain evidence="1">GDQ20D70P</strain>
    </source>
</reference>
<evidence type="ECO:0000313" key="1">
    <source>
        <dbReference type="EMBL" id="QRN90739.1"/>
    </source>
</evidence>
<name>A0AB37HQ36_MAMSC</name>
<dbReference type="AlphaFoldDB" id="A0AB37HQ36"/>
<dbReference type="EMBL" id="CP069389">
    <property type="protein sequence ID" value="QRN90739.1"/>
    <property type="molecule type" value="Genomic_DNA"/>
</dbReference>